<gene>
    <name evidence="5" type="ORF">ACEZDB_21745</name>
</gene>
<dbReference type="EMBL" id="JBHEZY010000009">
    <property type="protein sequence ID" value="MFC1433272.1"/>
    <property type="molecule type" value="Genomic_DNA"/>
</dbReference>
<protein>
    <submittedName>
        <fullName evidence="5">GntR family transcriptional regulator</fullName>
    </submittedName>
</protein>
<proteinExistence type="predicted"/>
<dbReference type="Proteomes" id="UP001592530">
    <property type="component" value="Unassembled WGS sequence"/>
</dbReference>
<dbReference type="RefSeq" id="WP_380555359.1">
    <property type="nucleotide sequence ID" value="NZ_JBHEZY010000009.1"/>
</dbReference>
<dbReference type="SUPFAM" id="SSF48008">
    <property type="entry name" value="GntR ligand-binding domain-like"/>
    <property type="match status" value="1"/>
</dbReference>
<dbReference type="Pfam" id="PF00392">
    <property type="entry name" value="GntR"/>
    <property type="match status" value="1"/>
</dbReference>
<evidence type="ECO:0000256" key="3">
    <source>
        <dbReference type="ARBA" id="ARBA00023163"/>
    </source>
</evidence>
<organism evidence="5 6">
    <name type="scientific">Streptacidiphilus alkalitolerans</name>
    <dbReference type="NCBI Taxonomy" id="3342712"/>
    <lineage>
        <taxon>Bacteria</taxon>
        <taxon>Bacillati</taxon>
        <taxon>Actinomycetota</taxon>
        <taxon>Actinomycetes</taxon>
        <taxon>Kitasatosporales</taxon>
        <taxon>Streptomycetaceae</taxon>
        <taxon>Streptacidiphilus</taxon>
    </lineage>
</organism>
<dbReference type="Pfam" id="PF07729">
    <property type="entry name" value="FCD"/>
    <property type="match status" value="1"/>
</dbReference>
<evidence type="ECO:0000313" key="6">
    <source>
        <dbReference type="Proteomes" id="UP001592530"/>
    </source>
</evidence>
<reference evidence="5 6" key="1">
    <citation type="submission" date="2024-09" db="EMBL/GenBank/DDBJ databases">
        <authorList>
            <person name="Lee S.D."/>
        </authorList>
    </citation>
    <scope>NUCLEOTIDE SEQUENCE [LARGE SCALE GENOMIC DNA]</scope>
    <source>
        <strain evidence="5 6">N1-3</strain>
    </source>
</reference>
<sequence length="227" mass="25149">MAQPEPRRQVLADTVHDTIRQRLLEHAIEPGSKLNINALALELEVSPTPVREALARLEADGLVLKRTLAGYTAAPLLSGQEFDELFELRMLLEPAAAARAAERADAADLRALAGQLAEMREARAAGPDRALQSFVRQDALFHDRIAAACGNGLLRGSLERLHAHTHLYRLYFREGIAEETCREHERILDTLREHDADAAAATMRTHLRRARERLLGALPEALPDAAR</sequence>
<dbReference type="PANTHER" id="PTHR43537:SF24">
    <property type="entry name" value="GLUCONATE OPERON TRANSCRIPTIONAL REPRESSOR"/>
    <property type="match status" value="1"/>
</dbReference>
<name>A0ABV6X4P8_9ACTN</name>
<dbReference type="InterPro" id="IPR036388">
    <property type="entry name" value="WH-like_DNA-bd_sf"/>
</dbReference>
<evidence type="ECO:0000256" key="1">
    <source>
        <dbReference type="ARBA" id="ARBA00023015"/>
    </source>
</evidence>
<dbReference type="SUPFAM" id="SSF46785">
    <property type="entry name" value="Winged helix' DNA-binding domain"/>
    <property type="match status" value="1"/>
</dbReference>
<comment type="caution">
    <text evidence="5">The sequence shown here is derived from an EMBL/GenBank/DDBJ whole genome shotgun (WGS) entry which is preliminary data.</text>
</comment>
<dbReference type="InterPro" id="IPR000524">
    <property type="entry name" value="Tscrpt_reg_HTH_GntR"/>
</dbReference>
<dbReference type="PROSITE" id="PS50949">
    <property type="entry name" value="HTH_GNTR"/>
    <property type="match status" value="1"/>
</dbReference>
<accession>A0ABV6X4P8</accession>
<keyword evidence="1" id="KW-0805">Transcription regulation</keyword>
<evidence type="ECO:0000256" key="2">
    <source>
        <dbReference type="ARBA" id="ARBA00023125"/>
    </source>
</evidence>
<evidence type="ECO:0000259" key="4">
    <source>
        <dbReference type="PROSITE" id="PS50949"/>
    </source>
</evidence>
<keyword evidence="2" id="KW-0238">DNA-binding</keyword>
<dbReference type="SMART" id="SM00895">
    <property type="entry name" value="FCD"/>
    <property type="match status" value="1"/>
</dbReference>
<dbReference type="InterPro" id="IPR011711">
    <property type="entry name" value="GntR_C"/>
</dbReference>
<dbReference type="SMART" id="SM00345">
    <property type="entry name" value="HTH_GNTR"/>
    <property type="match status" value="1"/>
</dbReference>
<dbReference type="Gene3D" id="1.20.120.530">
    <property type="entry name" value="GntR ligand-binding domain-like"/>
    <property type="match status" value="1"/>
</dbReference>
<feature type="domain" description="HTH gntR-type" evidence="4">
    <location>
        <begin position="9"/>
        <end position="76"/>
    </location>
</feature>
<dbReference type="InterPro" id="IPR036390">
    <property type="entry name" value="WH_DNA-bd_sf"/>
</dbReference>
<dbReference type="InterPro" id="IPR008920">
    <property type="entry name" value="TF_FadR/GntR_C"/>
</dbReference>
<dbReference type="PANTHER" id="PTHR43537">
    <property type="entry name" value="TRANSCRIPTIONAL REGULATOR, GNTR FAMILY"/>
    <property type="match status" value="1"/>
</dbReference>
<keyword evidence="3" id="KW-0804">Transcription</keyword>
<dbReference type="Gene3D" id="1.10.10.10">
    <property type="entry name" value="Winged helix-like DNA-binding domain superfamily/Winged helix DNA-binding domain"/>
    <property type="match status" value="1"/>
</dbReference>
<evidence type="ECO:0000313" key="5">
    <source>
        <dbReference type="EMBL" id="MFC1433272.1"/>
    </source>
</evidence>